<keyword evidence="4 6" id="KW-1133">Transmembrane helix</keyword>
<feature type="transmembrane region" description="Helical" evidence="6">
    <location>
        <begin position="6"/>
        <end position="29"/>
    </location>
</feature>
<dbReference type="AlphaFoldDB" id="A0A921MDG7"/>
<accession>A0A921MDG7</accession>
<keyword evidence="2" id="KW-1003">Cell membrane</keyword>
<evidence type="ECO:0000256" key="1">
    <source>
        <dbReference type="ARBA" id="ARBA00004651"/>
    </source>
</evidence>
<dbReference type="Pfam" id="PF00482">
    <property type="entry name" value="T2SSF"/>
    <property type="match status" value="1"/>
</dbReference>
<feature type="domain" description="Type II secretion system protein GspF" evidence="7">
    <location>
        <begin position="141"/>
        <end position="266"/>
    </location>
</feature>
<dbReference type="Gene3D" id="1.20.81.30">
    <property type="entry name" value="Type II secretion system (T2SS), domain F"/>
    <property type="match status" value="1"/>
</dbReference>
<comment type="subcellular location">
    <subcellularLocation>
        <location evidence="1">Cell membrane</location>
        <topology evidence="1">Multi-pass membrane protein</topology>
    </subcellularLocation>
</comment>
<organism evidence="8 9">
    <name type="scientific">Brevibacterium senegalense</name>
    <dbReference type="NCBI Taxonomy" id="1033736"/>
    <lineage>
        <taxon>Bacteria</taxon>
        <taxon>Bacillati</taxon>
        <taxon>Actinomycetota</taxon>
        <taxon>Actinomycetes</taxon>
        <taxon>Micrococcales</taxon>
        <taxon>Brevibacteriaceae</taxon>
        <taxon>Brevibacterium</taxon>
    </lineage>
</organism>
<proteinExistence type="predicted"/>
<dbReference type="InterPro" id="IPR042094">
    <property type="entry name" value="T2SS_GspF_sf"/>
</dbReference>
<dbReference type="InterPro" id="IPR018076">
    <property type="entry name" value="T2SS_GspF_dom"/>
</dbReference>
<evidence type="ECO:0000256" key="2">
    <source>
        <dbReference type="ARBA" id="ARBA00022475"/>
    </source>
</evidence>
<dbReference type="PANTHER" id="PTHR35007:SF1">
    <property type="entry name" value="PILUS ASSEMBLY PROTEIN"/>
    <property type="match status" value="1"/>
</dbReference>
<evidence type="ECO:0000313" key="8">
    <source>
        <dbReference type="EMBL" id="HJG80239.1"/>
    </source>
</evidence>
<reference evidence="8" key="1">
    <citation type="journal article" date="2021" name="PeerJ">
        <title>Extensive microbial diversity within the chicken gut microbiome revealed by metagenomics and culture.</title>
        <authorList>
            <person name="Gilroy R."/>
            <person name="Ravi A."/>
            <person name="Getino M."/>
            <person name="Pursley I."/>
            <person name="Horton D.L."/>
            <person name="Alikhan N.F."/>
            <person name="Baker D."/>
            <person name="Gharbi K."/>
            <person name="Hall N."/>
            <person name="Watson M."/>
            <person name="Adriaenssens E.M."/>
            <person name="Foster-Nyarko E."/>
            <person name="Jarju S."/>
            <person name="Secka A."/>
            <person name="Antonio M."/>
            <person name="Oren A."/>
            <person name="Chaudhuri R.R."/>
            <person name="La Ragione R."/>
            <person name="Hildebrand F."/>
            <person name="Pallen M.J."/>
        </authorList>
    </citation>
    <scope>NUCLEOTIDE SEQUENCE</scope>
    <source>
        <strain evidence="8">ChiGjej5B5-7349</strain>
    </source>
</reference>
<keyword evidence="5 6" id="KW-0472">Membrane</keyword>
<feature type="transmembrane region" description="Helical" evidence="6">
    <location>
        <begin position="281"/>
        <end position="301"/>
    </location>
</feature>
<evidence type="ECO:0000256" key="6">
    <source>
        <dbReference type="SAM" id="Phobius"/>
    </source>
</evidence>
<name>A0A921MDG7_9MICO</name>
<evidence type="ECO:0000259" key="7">
    <source>
        <dbReference type="Pfam" id="PF00482"/>
    </source>
</evidence>
<dbReference type="Proteomes" id="UP000784435">
    <property type="component" value="Unassembled WGS sequence"/>
</dbReference>
<evidence type="ECO:0000256" key="4">
    <source>
        <dbReference type="ARBA" id="ARBA00022989"/>
    </source>
</evidence>
<evidence type="ECO:0000256" key="3">
    <source>
        <dbReference type="ARBA" id="ARBA00022692"/>
    </source>
</evidence>
<comment type="caution">
    <text evidence="8">The sequence shown here is derived from an EMBL/GenBank/DDBJ whole genome shotgun (WGS) entry which is preliminary data.</text>
</comment>
<protein>
    <submittedName>
        <fullName evidence="8">Type II secretion system F family protein</fullName>
    </submittedName>
</protein>
<keyword evidence="3 6" id="KW-0812">Transmembrane</keyword>
<gene>
    <name evidence="8" type="ORF">K8V08_07485</name>
</gene>
<sequence length="309" mass="33285">MPLSVVLVGAVVVLIIGAIGVTSLALGTASQSDVVRSERGARGASFRHTVIRRINSAFLRFRVGEALSTALIQANIRQIYAVEYFLGGLLVVLLVLVGLLNVVAPFYAVLLAALVGWGLWAVLSYLRERQRQKFIAQLPEFARIMANSTNAGLSMSSSLRVAAHELADPAGRELTILERELAVGTPLDVGLERMSDRIKGRDLDVLVSTLVISQRAGGSLISALRGLSTTLEDRKETRREVKTIVTQSSFTGYLVVAFGVGFVLVMNMMTPGLLYKLTSTVIGQIAIVLAAIAYAAGLLMIHRLTRVKL</sequence>
<reference evidence="8" key="2">
    <citation type="submission" date="2021-09" db="EMBL/GenBank/DDBJ databases">
        <authorList>
            <person name="Gilroy R."/>
        </authorList>
    </citation>
    <scope>NUCLEOTIDE SEQUENCE</scope>
    <source>
        <strain evidence="8">ChiGjej5B5-7349</strain>
    </source>
</reference>
<feature type="transmembrane region" description="Helical" evidence="6">
    <location>
        <begin position="106"/>
        <end position="126"/>
    </location>
</feature>
<evidence type="ECO:0000256" key="5">
    <source>
        <dbReference type="ARBA" id="ARBA00023136"/>
    </source>
</evidence>
<dbReference type="PANTHER" id="PTHR35007">
    <property type="entry name" value="INTEGRAL MEMBRANE PROTEIN-RELATED"/>
    <property type="match status" value="1"/>
</dbReference>
<evidence type="ECO:0000313" key="9">
    <source>
        <dbReference type="Proteomes" id="UP000784435"/>
    </source>
</evidence>
<feature type="transmembrane region" description="Helical" evidence="6">
    <location>
        <begin position="81"/>
        <end position="100"/>
    </location>
</feature>
<dbReference type="GO" id="GO:0005886">
    <property type="term" value="C:plasma membrane"/>
    <property type="evidence" value="ECO:0007669"/>
    <property type="project" value="UniProtKB-SubCell"/>
</dbReference>
<dbReference type="EMBL" id="DYUK01000158">
    <property type="protein sequence ID" value="HJG80239.1"/>
    <property type="molecule type" value="Genomic_DNA"/>
</dbReference>
<feature type="transmembrane region" description="Helical" evidence="6">
    <location>
        <begin position="244"/>
        <end position="269"/>
    </location>
</feature>